<keyword evidence="6 10" id="KW-0547">Nucleotide-binding</keyword>
<dbReference type="Pfam" id="PF00749">
    <property type="entry name" value="tRNA-synt_1c"/>
    <property type="match status" value="1"/>
</dbReference>
<keyword evidence="9 10" id="KW-0030">Aminoacyl-tRNA synthetase</keyword>
<feature type="domain" description="Glutamyl/glutaminyl-tRNA synthetase class Ib catalytic" evidence="11">
    <location>
        <begin position="4"/>
        <end position="302"/>
    </location>
</feature>
<dbReference type="InterPro" id="IPR008925">
    <property type="entry name" value="aa_tRNA-synth_I_cd-bd_sf"/>
</dbReference>
<evidence type="ECO:0000256" key="1">
    <source>
        <dbReference type="ARBA" id="ARBA00004496"/>
    </source>
</evidence>
<dbReference type="InterPro" id="IPR033910">
    <property type="entry name" value="GluRS_core"/>
</dbReference>
<evidence type="ECO:0000256" key="10">
    <source>
        <dbReference type="HAMAP-Rule" id="MF_00022"/>
    </source>
</evidence>
<sequence>MSNIITRFPPSPTGYLHLGGARTALFNWLYARHTGGKFVLRIEDTDVERSTRQSADAIIESLNWMGIDWDEGPFYQSDRLDLYQEKVQILLNTGHAYYCTCSPDTLEAKRKAAMAAGKPVKYDGSCRDKNLSKSNDAVIRFRAPQTGSTVVNDRVKGNVAFQNHEMDDFIIQRQNGMPTYNFVVVVDDIDMQINTIIRGDDHLTNTPRQILLYQAFNQSLPEFAHVPMVLGSDKSRLSKRHGAMSVLEYRDKGYLPDAFINYLVRLGWSYGDQEFFSRNELIEKFSFENMGRSAGIFNPEKLLAINAEHMRCNSGALIYPHLKPFLQKYSDYPMMQPYVENVIETLKKRSKTLMEMADSAYFYFETKRIQYDEKPAKKFLTAQAVTPFKLLIEKLSRIDQIDESTFETMLKEISEQTGLKLGAIAQGIRISLTGKKVSPGLVEMVNVLGIKVVIERLNHAISWIDRPTK</sequence>
<dbReference type="InterPro" id="IPR049940">
    <property type="entry name" value="GluQ/Sye"/>
</dbReference>
<dbReference type="GO" id="GO:0008270">
    <property type="term" value="F:zinc ion binding"/>
    <property type="evidence" value="ECO:0007669"/>
    <property type="project" value="InterPro"/>
</dbReference>
<evidence type="ECO:0000313" key="14">
    <source>
        <dbReference type="Proteomes" id="UP000189670"/>
    </source>
</evidence>
<organism evidence="13 14">
    <name type="scientific">Candidatus Magnetoglobus multicellularis str. Araruama</name>
    <dbReference type="NCBI Taxonomy" id="890399"/>
    <lineage>
        <taxon>Bacteria</taxon>
        <taxon>Pseudomonadati</taxon>
        <taxon>Thermodesulfobacteriota</taxon>
        <taxon>Desulfobacteria</taxon>
        <taxon>Desulfobacterales</taxon>
        <taxon>Desulfobacteraceae</taxon>
        <taxon>Candidatus Magnetoglobus</taxon>
    </lineage>
</organism>
<dbReference type="PANTHER" id="PTHR43311">
    <property type="entry name" value="GLUTAMATE--TRNA LIGASE"/>
    <property type="match status" value="1"/>
</dbReference>
<name>A0A1V1P9W3_9BACT</name>
<dbReference type="Gene3D" id="3.40.50.620">
    <property type="entry name" value="HUPs"/>
    <property type="match status" value="1"/>
</dbReference>
<dbReference type="CDD" id="cd00808">
    <property type="entry name" value="GluRS_core"/>
    <property type="match status" value="1"/>
</dbReference>
<keyword evidence="8 10" id="KW-0648">Protein biosynthesis</keyword>
<comment type="similarity">
    <text evidence="2 10">Belongs to the class-I aminoacyl-tRNA synthetase family. Glutamate--tRNA ligase type 1 subfamily.</text>
</comment>
<evidence type="ECO:0000256" key="5">
    <source>
        <dbReference type="ARBA" id="ARBA00022598"/>
    </source>
</evidence>
<dbReference type="EMBL" id="ATBP01000236">
    <property type="protein sequence ID" value="ETR71677.1"/>
    <property type="molecule type" value="Genomic_DNA"/>
</dbReference>
<dbReference type="Gene3D" id="1.10.10.350">
    <property type="match status" value="1"/>
</dbReference>
<dbReference type="InterPro" id="IPR020058">
    <property type="entry name" value="Glu/Gln-tRNA-synth_Ib_cat-dom"/>
</dbReference>
<dbReference type="GO" id="GO:0004818">
    <property type="term" value="F:glutamate-tRNA ligase activity"/>
    <property type="evidence" value="ECO:0007669"/>
    <property type="project" value="UniProtKB-UniRule"/>
</dbReference>
<evidence type="ECO:0000313" key="13">
    <source>
        <dbReference type="EMBL" id="ETR71677.1"/>
    </source>
</evidence>
<dbReference type="NCBIfam" id="TIGR00464">
    <property type="entry name" value="gltX_bact"/>
    <property type="match status" value="1"/>
</dbReference>
<comment type="function">
    <text evidence="10">Catalyzes the attachment of glutamate to tRNA(Glu) in a two-step reaction: glutamate is first activated by ATP to form Glu-AMP and then transferred to the acceptor end of tRNA(Glu).</text>
</comment>
<feature type="domain" description="Aminoacyl-tRNA synthetase class I anticodon-binding" evidence="12">
    <location>
        <begin position="320"/>
        <end position="461"/>
    </location>
</feature>
<evidence type="ECO:0000256" key="4">
    <source>
        <dbReference type="ARBA" id="ARBA00022490"/>
    </source>
</evidence>
<keyword evidence="5 10" id="KW-0436">Ligase</keyword>
<evidence type="ECO:0000256" key="9">
    <source>
        <dbReference type="ARBA" id="ARBA00023146"/>
    </source>
</evidence>
<comment type="caution">
    <text evidence="13">The sequence shown here is derived from an EMBL/GenBank/DDBJ whole genome shotgun (WGS) entry which is preliminary data.</text>
</comment>
<reference evidence="14" key="1">
    <citation type="submission" date="2012-11" db="EMBL/GenBank/DDBJ databases">
        <authorList>
            <person name="Lucero-Rivera Y.E."/>
            <person name="Tovar-Ramirez D."/>
        </authorList>
    </citation>
    <scope>NUCLEOTIDE SEQUENCE [LARGE SCALE GENOMIC DNA]</scope>
    <source>
        <strain evidence="14">Araruama</strain>
    </source>
</reference>
<evidence type="ECO:0000259" key="11">
    <source>
        <dbReference type="Pfam" id="PF00749"/>
    </source>
</evidence>
<dbReference type="SUPFAM" id="SSF48163">
    <property type="entry name" value="An anticodon-binding domain of class I aminoacyl-tRNA synthetases"/>
    <property type="match status" value="1"/>
</dbReference>
<keyword evidence="4 10" id="KW-0963">Cytoplasm</keyword>
<dbReference type="GO" id="GO:0005524">
    <property type="term" value="F:ATP binding"/>
    <property type="evidence" value="ECO:0007669"/>
    <property type="project" value="UniProtKB-UniRule"/>
</dbReference>
<comment type="catalytic activity">
    <reaction evidence="10">
        <text>tRNA(Glu) + L-glutamate + ATP = L-glutamyl-tRNA(Glu) + AMP + diphosphate</text>
        <dbReference type="Rhea" id="RHEA:23540"/>
        <dbReference type="Rhea" id="RHEA-COMP:9663"/>
        <dbReference type="Rhea" id="RHEA-COMP:9680"/>
        <dbReference type="ChEBI" id="CHEBI:29985"/>
        <dbReference type="ChEBI" id="CHEBI:30616"/>
        <dbReference type="ChEBI" id="CHEBI:33019"/>
        <dbReference type="ChEBI" id="CHEBI:78442"/>
        <dbReference type="ChEBI" id="CHEBI:78520"/>
        <dbReference type="ChEBI" id="CHEBI:456215"/>
        <dbReference type="EC" id="6.1.1.17"/>
    </reaction>
</comment>
<dbReference type="InterPro" id="IPR004527">
    <property type="entry name" value="Glu-tRNA-ligase_bac/mito"/>
</dbReference>
<evidence type="ECO:0000256" key="2">
    <source>
        <dbReference type="ARBA" id="ARBA00007894"/>
    </source>
</evidence>
<dbReference type="Pfam" id="PF19269">
    <property type="entry name" value="Anticodon_2"/>
    <property type="match status" value="1"/>
</dbReference>
<dbReference type="InterPro" id="IPR045462">
    <property type="entry name" value="aa-tRNA-synth_I_cd-bd"/>
</dbReference>
<dbReference type="GO" id="GO:0000049">
    <property type="term" value="F:tRNA binding"/>
    <property type="evidence" value="ECO:0007669"/>
    <property type="project" value="InterPro"/>
</dbReference>
<dbReference type="InterPro" id="IPR000924">
    <property type="entry name" value="Glu/Gln-tRNA-synth"/>
</dbReference>
<comment type="subunit">
    <text evidence="3 10">Monomer.</text>
</comment>
<protein>
    <recommendedName>
        <fullName evidence="10">Glutamate--tRNA ligase</fullName>
        <ecNumber evidence="10">6.1.1.17</ecNumber>
    </recommendedName>
    <alternativeName>
        <fullName evidence="10">Glutamyl-tRNA synthetase</fullName>
        <shortName evidence="10">GluRS</shortName>
    </alternativeName>
</protein>
<comment type="caution">
    <text evidence="10">Lacks conserved residue(s) required for the propagation of feature annotation.</text>
</comment>
<dbReference type="HAMAP" id="MF_00022">
    <property type="entry name" value="Glu_tRNA_synth_type1"/>
    <property type="match status" value="1"/>
</dbReference>
<dbReference type="PRINTS" id="PR00987">
    <property type="entry name" value="TRNASYNTHGLU"/>
</dbReference>
<dbReference type="InterPro" id="IPR001412">
    <property type="entry name" value="aa-tRNA-synth_I_CS"/>
</dbReference>
<evidence type="ECO:0000256" key="7">
    <source>
        <dbReference type="ARBA" id="ARBA00022840"/>
    </source>
</evidence>
<dbReference type="GO" id="GO:0005829">
    <property type="term" value="C:cytosol"/>
    <property type="evidence" value="ECO:0007669"/>
    <property type="project" value="TreeGrafter"/>
</dbReference>
<feature type="binding site" evidence="10">
    <location>
        <position position="239"/>
    </location>
    <ligand>
        <name>ATP</name>
        <dbReference type="ChEBI" id="CHEBI:30616"/>
    </ligand>
</feature>
<proteinExistence type="inferred from homology"/>
<evidence type="ECO:0000256" key="6">
    <source>
        <dbReference type="ARBA" id="ARBA00022741"/>
    </source>
</evidence>
<dbReference type="FunFam" id="3.40.50.620:FF:000007">
    <property type="entry name" value="Glutamate--tRNA ligase"/>
    <property type="match status" value="1"/>
</dbReference>
<gene>
    <name evidence="10" type="primary">gltX</name>
    <name evidence="13" type="ORF">OMM_02306</name>
</gene>
<feature type="short sequence motif" description="'HIGH' region" evidence="10">
    <location>
        <begin position="10"/>
        <end position="20"/>
    </location>
</feature>
<evidence type="ECO:0000259" key="12">
    <source>
        <dbReference type="Pfam" id="PF19269"/>
    </source>
</evidence>
<dbReference type="PROSITE" id="PS00178">
    <property type="entry name" value="AA_TRNA_LIGASE_I"/>
    <property type="match status" value="1"/>
</dbReference>
<comment type="subcellular location">
    <subcellularLocation>
        <location evidence="1 10">Cytoplasm</location>
    </subcellularLocation>
</comment>
<keyword evidence="7 10" id="KW-0067">ATP-binding</keyword>
<dbReference type="PANTHER" id="PTHR43311:SF2">
    <property type="entry name" value="GLUTAMATE--TRNA LIGASE, MITOCHONDRIAL-RELATED"/>
    <property type="match status" value="1"/>
</dbReference>
<dbReference type="GO" id="GO:0006424">
    <property type="term" value="P:glutamyl-tRNA aminoacylation"/>
    <property type="evidence" value="ECO:0007669"/>
    <property type="project" value="UniProtKB-UniRule"/>
</dbReference>
<dbReference type="InterPro" id="IPR020751">
    <property type="entry name" value="aa-tRNA-synth_I_codon-bd_sub2"/>
</dbReference>
<dbReference type="SUPFAM" id="SSF52374">
    <property type="entry name" value="Nucleotidylyl transferase"/>
    <property type="match status" value="1"/>
</dbReference>
<dbReference type="AlphaFoldDB" id="A0A1V1P9W3"/>
<evidence type="ECO:0000256" key="8">
    <source>
        <dbReference type="ARBA" id="ARBA00022917"/>
    </source>
</evidence>
<dbReference type="Proteomes" id="UP000189670">
    <property type="component" value="Unassembled WGS sequence"/>
</dbReference>
<dbReference type="InterPro" id="IPR014729">
    <property type="entry name" value="Rossmann-like_a/b/a_fold"/>
</dbReference>
<feature type="short sequence motif" description="'KMSKS' region" evidence="10">
    <location>
        <begin position="236"/>
        <end position="240"/>
    </location>
</feature>
<dbReference type="EC" id="6.1.1.17" evidence="10"/>
<accession>A0A1V1P9W3</accession>
<evidence type="ECO:0000256" key="3">
    <source>
        <dbReference type="ARBA" id="ARBA00011245"/>
    </source>
</evidence>